<keyword evidence="2" id="KW-0521">NADP</keyword>
<evidence type="ECO:0000313" key="3">
    <source>
        <dbReference type="EMBL" id="PGH11126.1"/>
    </source>
</evidence>
<sequence>MPPPQPTPTPSFNPPTYPDLKDKVVLLTGIGQSGDPDMWGNGAAAARVLAANGAKVFGCDLNLSAAEHTQQRIQAEGGDCTVTSADVTKDADVRALVEACLARYGGRIDVLVNNVGRSEPGGPAEMSEQAWDRQVDVNLKSVYLCCHHVLPIMEGQEGGGAIVNVSSIAGLRYIGKPQVAYSATKAAVIQFTKATAVIYARRGVRLNVVVPGLIHSPLVGLLAEKYAGGDLEGFVEKRHQAVPMGMMGSSFDVAYSVAFLASEHARYITGQKIVVDGGITSSTG</sequence>
<dbReference type="Proteomes" id="UP000223968">
    <property type="component" value="Unassembled WGS sequence"/>
</dbReference>
<dbReference type="GO" id="GO:0016616">
    <property type="term" value="F:oxidoreductase activity, acting on the CH-OH group of donors, NAD or NADP as acceptor"/>
    <property type="evidence" value="ECO:0007669"/>
    <property type="project" value="TreeGrafter"/>
</dbReference>
<dbReference type="STRING" id="1447875.A0A2B7XPQ1"/>
<organism evidence="3 4">
    <name type="scientific">Helicocarpus griseus UAMH5409</name>
    <dbReference type="NCBI Taxonomy" id="1447875"/>
    <lineage>
        <taxon>Eukaryota</taxon>
        <taxon>Fungi</taxon>
        <taxon>Dikarya</taxon>
        <taxon>Ascomycota</taxon>
        <taxon>Pezizomycotina</taxon>
        <taxon>Eurotiomycetes</taxon>
        <taxon>Eurotiomycetidae</taxon>
        <taxon>Onygenales</taxon>
        <taxon>Ajellomycetaceae</taxon>
        <taxon>Helicocarpus</taxon>
    </lineage>
</organism>
<dbReference type="InterPro" id="IPR002347">
    <property type="entry name" value="SDR_fam"/>
</dbReference>
<dbReference type="Pfam" id="PF13561">
    <property type="entry name" value="adh_short_C2"/>
    <property type="match status" value="1"/>
</dbReference>
<reference evidence="3 4" key="1">
    <citation type="submission" date="2017-10" db="EMBL/GenBank/DDBJ databases">
        <title>Comparative genomics in systemic dimorphic fungi from Ajellomycetaceae.</title>
        <authorList>
            <person name="Munoz J.F."/>
            <person name="Mcewen J.G."/>
            <person name="Clay O.K."/>
            <person name="Cuomo C.A."/>
        </authorList>
    </citation>
    <scope>NUCLEOTIDE SEQUENCE [LARGE SCALE GENOMIC DNA]</scope>
    <source>
        <strain evidence="3 4">UAMH5409</strain>
    </source>
</reference>
<evidence type="ECO:0008006" key="5">
    <source>
        <dbReference type="Google" id="ProtNLM"/>
    </source>
</evidence>
<evidence type="ECO:0000313" key="4">
    <source>
        <dbReference type="Proteomes" id="UP000223968"/>
    </source>
</evidence>
<dbReference type="FunFam" id="3.40.50.720:FF:000084">
    <property type="entry name" value="Short-chain dehydrogenase reductase"/>
    <property type="match status" value="1"/>
</dbReference>
<comment type="caution">
    <text evidence="3">The sequence shown here is derived from an EMBL/GenBank/DDBJ whole genome shotgun (WGS) entry which is preliminary data.</text>
</comment>
<comment type="similarity">
    <text evidence="1">Belongs to the short-chain dehydrogenases/reductases (SDR) family.</text>
</comment>
<evidence type="ECO:0000256" key="1">
    <source>
        <dbReference type="ARBA" id="ARBA00006484"/>
    </source>
</evidence>
<dbReference type="AlphaFoldDB" id="A0A2B7XPQ1"/>
<dbReference type="SUPFAM" id="SSF51735">
    <property type="entry name" value="NAD(P)-binding Rossmann-fold domains"/>
    <property type="match status" value="1"/>
</dbReference>
<dbReference type="PROSITE" id="PS00061">
    <property type="entry name" value="ADH_SHORT"/>
    <property type="match status" value="1"/>
</dbReference>
<evidence type="ECO:0000256" key="2">
    <source>
        <dbReference type="ARBA" id="ARBA00022857"/>
    </source>
</evidence>
<protein>
    <recommendedName>
        <fullName evidence="5">3-oxoacyl-[acyl-carrier-protein] reductase</fullName>
    </recommendedName>
</protein>
<dbReference type="OrthoDB" id="498125at2759"/>
<keyword evidence="4" id="KW-1185">Reference proteome</keyword>
<accession>A0A2B7XPQ1</accession>
<proteinExistence type="inferred from homology"/>
<dbReference type="InterPro" id="IPR036291">
    <property type="entry name" value="NAD(P)-bd_dom_sf"/>
</dbReference>
<dbReference type="InterPro" id="IPR020904">
    <property type="entry name" value="Sc_DH/Rdtase_CS"/>
</dbReference>
<dbReference type="Gene3D" id="3.40.50.720">
    <property type="entry name" value="NAD(P)-binding Rossmann-like Domain"/>
    <property type="match status" value="1"/>
</dbReference>
<dbReference type="GO" id="GO:0048038">
    <property type="term" value="F:quinone binding"/>
    <property type="evidence" value="ECO:0007669"/>
    <property type="project" value="TreeGrafter"/>
</dbReference>
<dbReference type="PANTHER" id="PTHR42760">
    <property type="entry name" value="SHORT-CHAIN DEHYDROGENASES/REDUCTASES FAMILY MEMBER"/>
    <property type="match status" value="1"/>
</dbReference>
<name>A0A2B7XPQ1_9EURO</name>
<gene>
    <name evidence="3" type="ORF">AJ79_05072</name>
</gene>
<dbReference type="GO" id="GO:0006633">
    <property type="term" value="P:fatty acid biosynthetic process"/>
    <property type="evidence" value="ECO:0007669"/>
    <property type="project" value="TreeGrafter"/>
</dbReference>
<dbReference type="PANTHER" id="PTHR42760:SF122">
    <property type="entry name" value="NAD(P)-BINDING PROTEIN"/>
    <property type="match status" value="1"/>
</dbReference>
<dbReference type="CDD" id="cd05233">
    <property type="entry name" value="SDR_c"/>
    <property type="match status" value="1"/>
</dbReference>
<dbReference type="PRINTS" id="PR00080">
    <property type="entry name" value="SDRFAMILY"/>
</dbReference>
<dbReference type="PRINTS" id="PR00081">
    <property type="entry name" value="GDHRDH"/>
</dbReference>
<dbReference type="EMBL" id="PDNB01000077">
    <property type="protein sequence ID" value="PGH11126.1"/>
    <property type="molecule type" value="Genomic_DNA"/>
</dbReference>